<organism evidence="1 2">
    <name type="scientific">Actinacidiphila reveromycinica</name>
    <dbReference type="NCBI Taxonomy" id="659352"/>
    <lineage>
        <taxon>Bacteria</taxon>
        <taxon>Bacillati</taxon>
        <taxon>Actinomycetota</taxon>
        <taxon>Actinomycetes</taxon>
        <taxon>Kitasatosporales</taxon>
        <taxon>Streptomycetaceae</taxon>
        <taxon>Actinacidiphila</taxon>
    </lineage>
</organism>
<accession>A0A7U3VS86</accession>
<evidence type="ECO:0000313" key="2">
    <source>
        <dbReference type="Proteomes" id="UP000595703"/>
    </source>
</evidence>
<reference evidence="1 2" key="1">
    <citation type="journal article" date="2010" name="J. Bacteriol.">
        <title>Biochemical characterization of a novel indole prenyltransferase from Streptomyces sp. SN-593.</title>
        <authorList>
            <person name="Takahashi S."/>
            <person name="Takagi H."/>
            <person name="Toyoda A."/>
            <person name="Uramoto M."/>
            <person name="Nogawa T."/>
            <person name="Ueki M."/>
            <person name="Sakaki Y."/>
            <person name="Osada H."/>
        </authorList>
    </citation>
    <scope>NUCLEOTIDE SEQUENCE [LARGE SCALE GENOMIC DNA]</scope>
    <source>
        <strain evidence="1 2">SN-593</strain>
    </source>
</reference>
<gene>
    <name evidence="1" type="ORF">RVR_8914</name>
</gene>
<dbReference type="KEGG" id="arev:RVR_8914"/>
<keyword evidence="2" id="KW-1185">Reference proteome</keyword>
<sequence length="201" mass="21287">MKEKPVTSTGPAAGAEALRAQRPQTSALIDRLDGLLFAPADDLGVTRAERLALATYAAALHSEEAADDFADRLVRLGTPAAVVDGVRAAARRDLAPGPYGVHKGGGALAAESRPGPYLSVTPELRDLVGTRTAHALRYAHLLVLHPRDIRPGDLQDMFDAGWTQRQLILIAQLVSALTLVLRVRQGAAVAASWQHTNGVQA</sequence>
<reference evidence="1 2" key="2">
    <citation type="journal article" date="2011" name="J. Antibiot.">
        <title>Furaquinocins I and J: novel polyketide isoprenoid hybrid compounds from Streptomyces reveromyceticus SN-593.</title>
        <authorList>
            <person name="Panthee S."/>
            <person name="Takahashi S."/>
            <person name="Takagi H."/>
            <person name="Nogawa T."/>
            <person name="Oowada E."/>
            <person name="Uramoto M."/>
            <person name="Osada H."/>
        </authorList>
    </citation>
    <scope>NUCLEOTIDE SEQUENCE [LARGE SCALE GENOMIC DNA]</scope>
    <source>
        <strain evidence="1 2">SN-593</strain>
    </source>
</reference>
<name>A0A7U3VS86_9ACTN</name>
<dbReference type="SUPFAM" id="SSF69118">
    <property type="entry name" value="AhpD-like"/>
    <property type="match status" value="1"/>
</dbReference>
<dbReference type="AlphaFoldDB" id="A0A7U3VS86"/>
<protein>
    <recommendedName>
        <fullName evidence="3">CMD domain protein</fullName>
    </recommendedName>
</protein>
<dbReference type="Gene3D" id="1.20.1290.10">
    <property type="entry name" value="AhpD-like"/>
    <property type="match status" value="1"/>
</dbReference>
<dbReference type="InterPro" id="IPR029032">
    <property type="entry name" value="AhpD-like"/>
</dbReference>
<evidence type="ECO:0008006" key="3">
    <source>
        <dbReference type="Google" id="ProtNLM"/>
    </source>
</evidence>
<dbReference type="Proteomes" id="UP000595703">
    <property type="component" value="Chromosome"/>
</dbReference>
<evidence type="ECO:0000313" key="1">
    <source>
        <dbReference type="EMBL" id="BBB01480.1"/>
    </source>
</evidence>
<proteinExistence type="predicted"/>
<reference evidence="1 2" key="3">
    <citation type="journal article" date="2011" name="Nat. Chem. Biol.">
        <title>Reveromycin A biosynthesis uses RevG and RevJ for stereospecific spiroacetal formation.</title>
        <authorList>
            <person name="Takahashi S."/>
            <person name="Toyoda A."/>
            <person name="Sekiyama Y."/>
            <person name="Takagi H."/>
            <person name="Nogawa T."/>
            <person name="Uramoto M."/>
            <person name="Suzuki R."/>
            <person name="Koshino H."/>
            <person name="Kumano T."/>
            <person name="Panthee S."/>
            <person name="Dairi T."/>
            <person name="Ishikawa J."/>
            <person name="Ikeda H."/>
            <person name="Sakaki Y."/>
            <person name="Osada H."/>
        </authorList>
    </citation>
    <scope>NUCLEOTIDE SEQUENCE [LARGE SCALE GENOMIC DNA]</scope>
    <source>
        <strain evidence="1 2">SN-593</strain>
    </source>
</reference>
<reference evidence="1 2" key="4">
    <citation type="journal article" date="2020" name="Sci. Rep.">
        <title>beta-carboline chemical signals induce reveromycin production through a LuxR family regulator in Streptomyces sp. SN-593.</title>
        <authorList>
            <person name="Panthee S."/>
            <person name="Kito N."/>
            <person name="Hayashi T."/>
            <person name="Shimizu T."/>
            <person name="Ishikawa J."/>
            <person name="Hamamoto H."/>
            <person name="Osada H."/>
            <person name="Takahashi S."/>
        </authorList>
    </citation>
    <scope>NUCLEOTIDE SEQUENCE [LARGE SCALE GENOMIC DNA]</scope>
    <source>
        <strain evidence="1 2">SN-593</strain>
    </source>
</reference>
<dbReference type="EMBL" id="AP018365">
    <property type="protein sequence ID" value="BBB01480.1"/>
    <property type="molecule type" value="Genomic_DNA"/>
</dbReference>